<keyword evidence="1" id="KW-0540">Nuclease</keyword>
<keyword evidence="2" id="KW-0378">Hydrolase</keyword>
<sequence length="139" mass="15782">MYSFEQIWTALERGYDIVQGRQPYSGWNGADVPHHFGGHNYALQFTPVGDGDWDNMRLYLLVRGPGPWAGPTRNPGPDCVVFDLRGRYFGVVTHRGEINNEFHWATPTDINARAIRIPGVPGIDNLIGYDKPGYWNNMF</sequence>
<evidence type="ECO:0000256" key="1">
    <source>
        <dbReference type="ARBA" id="ARBA00022722"/>
    </source>
</evidence>
<dbReference type="OrthoDB" id="3857075at2759"/>
<reference evidence="3 4" key="1">
    <citation type="submission" date="2016-07" db="EMBL/GenBank/DDBJ databases">
        <title>Pervasive Adenine N6-methylation of Active Genes in Fungi.</title>
        <authorList>
            <consortium name="DOE Joint Genome Institute"/>
            <person name="Mondo S.J."/>
            <person name="Dannebaum R.O."/>
            <person name="Kuo R.C."/>
            <person name="Labutti K."/>
            <person name="Haridas S."/>
            <person name="Kuo A."/>
            <person name="Salamov A."/>
            <person name="Ahrendt S.R."/>
            <person name="Lipzen A."/>
            <person name="Sullivan W."/>
            <person name="Andreopoulos W.B."/>
            <person name="Clum A."/>
            <person name="Lindquist E."/>
            <person name="Daum C."/>
            <person name="Ramamoorthy G.K."/>
            <person name="Gryganskyi A."/>
            <person name="Culley D."/>
            <person name="Magnuson J.K."/>
            <person name="James T.Y."/>
            <person name="O'Malley M.A."/>
            <person name="Stajich J.E."/>
            <person name="Spatafora J.W."/>
            <person name="Visel A."/>
            <person name="Grigoriev I.V."/>
        </authorList>
    </citation>
    <scope>NUCLEOTIDE SEQUENCE [LARGE SCALE GENOMIC DNA]</scope>
    <source>
        <strain evidence="3 4">CBS 129021</strain>
    </source>
</reference>
<dbReference type="EMBL" id="MCFJ01000017">
    <property type="protein sequence ID" value="ORY58043.1"/>
    <property type="molecule type" value="Genomic_DNA"/>
</dbReference>
<dbReference type="InterPro" id="IPR016191">
    <property type="entry name" value="Ribonuclease/ribotoxin"/>
</dbReference>
<evidence type="ECO:0000313" key="4">
    <source>
        <dbReference type="Proteomes" id="UP000193689"/>
    </source>
</evidence>
<dbReference type="GO" id="GO:0003723">
    <property type="term" value="F:RNA binding"/>
    <property type="evidence" value="ECO:0007669"/>
    <property type="project" value="InterPro"/>
</dbReference>
<dbReference type="InParanoid" id="A0A1Y2DFH7"/>
<name>A0A1Y2DFH7_9PEZI</name>
<dbReference type="GO" id="GO:0016787">
    <property type="term" value="F:hydrolase activity"/>
    <property type="evidence" value="ECO:0007669"/>
    <property type="project" value="UniProtKB-KW"/>
</dbReference>
<protein>
    <submittedName>
        <fullName evidence="3">Uncharacterized protein</fullName>
    </submittedName>
</protein>
<accession>A0A1Y2DFH7</accession>
<evidence type="ECO:0000256" key="2">
    <source>
        <dbReference type="ARBA" id="ARBA00022801"/>
    </source>
</evidence>
<evidence type="ECO:0000313" key="3">
    <source>
        <dbReference type="EMBL" id="ORY58043.1"/>
    </source>
</evidence>
<keyword evidence="4" id="KW-1185">Reference proteome</keyword>
<dbReference type="GO" id="GO:0004540">
    <property type="term" value="F:RNA nuclease activity"/>
    <property type="evidence" value="ECO:0007669"/>
    <property type="project" value="InterPro"/>
</dbReference>
<dbReference type="RefSeq" id="XP_040711078.1">
    <property type="nucleotide sequence ID" value="XM_040858834.1"/>
</dbReference>
<comment type="caution">
    <text evidence="3">The sequence shown here is derived from an EMBL/GenBank/DDBJ whole genome shotgun (WGS) entry which is preliminary data.</text>
</comment>
<proteinExistence type="predicted"/>
<organism evidence="3 4">
    <name type="scientific">Pseudomassariella vexata</name>
    <dbReference type="NCBI Taxonomy" id="1141098"/>
    <lineage>
        <taxon>Eukaryota</taxon>
        <taxon>Fungi</taxon>
        <taxon>Dikarya</taxon>
        <taxon>Ascomycota</taxon>
        <taxon>Pezizomycotina</taxon>
        <taxon>Sordariomycetes</taxon>
        <taxon>Xylariomycetidae</taxon>
        <taxon>Amphisphaeriales</taxon>
        <taxon>Pseudomassariaceae</taxon>
        <taxon>Pseudomassariella</taxon>
    </lineage>
</organism>
<dbReference type="Proteomes" id="UP000193689">
    <property type="component" value="Unassembled WGS sequence"/>
</dbReference>
<dbReference type="Gene3D" id="3.10.450.30">
    <property type="entry name" value="Microbial ribonucleases"/>
    <property type="match status" value="1"/>
</dbReference>
<dbReference type="GeneID" id="63775046"/>
<dbReference type="AlphaFoldDB" id="A0A1Y2DFH7"/>
<gene>
    <name evidence="3" type="ORF">BCR38DRAFT_413458</name>
</gene>
<dbReference type="SUPFAM" id="SSF53933">
    <property type="entry name" value="Microbial ribonucleases"/>
    <property type="match status" value="1"/>
</dbReference>